<gene>
    <name evidence="2" type="ORF">G3480_11595</name>
</gene>
<dbReference type="InterPro" id="IPR036291">
    <property type="entry name" value="NAD(P)-bd_dom_sf"/>
</dbReference>
<dbReference type="PANTHER" id="PTHR43162:SF1">
    <property type="entry name" value="PRESTALK A DIFFERENTIATION PROTEIN A"/>
    <property type="match status" value="1"/>
</dbReference>
<evidence type="ECO:0000313" key="2">
    <source>
        <dbReference type="EMBL" id="NEX20948.1"/>
    </source>
</evidence>
<dbReference type="Gene3D" id="3.40.50.720">
    <property type="entry name" value="NAD(P)-binding Rossmann-like Domain"/>
    <property type="match status" value="1"/>
</dbReference>
<dbReference type="PANTHER" id="PTHR43162">
    <property type="match status" value="1"/>
</dbReference>
<name>A0A6P1DSA5_9GAMM</name>
<dbReference type="InterPro" id="IPR016040">
    <property type="entry name" value="NAD(P)-bd_dom"/>
</dbReference>
<dbReference type="EMBL" id="JAAIJR010000040">
    <property type="protein sequence ID" value="NEX20948.1"/>
    <property type="molecule type" value="Genomic_DNA"/>
</dbReference>
<protein>
    <submittedName>
        <fullName evidence="2">NAD(P)H-binding protein</fullName>
    </submittedName>
</protein>
<evidence type="ECO:0000313" key="3">
    <source>
        <dbReference type="Proteomes" id="UP000471640"/>
    </source>
</evidence>
<dbReference type="AlphaFoldDB" id="A0A6P1DSA5"/>
<reference evidence="3" key="1">
    <citation type="journal article" date="2020" name="Microbiol. Resour. Announc.">
        <title>Draft Genome Sequences of Thiorhodococcus mannitoliphagus and Thiorhodococcus minor, Purple Sulfur Photosynthetic Bacteria in the Gammaproteobacterial Family Chromatiaceae.</title>
        <authorList>
            <person name="Aviles F.A."/>
            <person name="Meyer T.E."/>
            <person name="Kyndt J.A."/>
        </authorList>
    </citation>
    <scope>NUCLEOTIDE SEQUENCE [LARGE SCALE GENOMIC DNA]</scope>
    <source>
        <strain evidence="3">DSM 18266</strain>
    </source>
</reference>
<keyword evidence="3" id="KW-1185">Reference proteome</keyword>
<proteinExistence type="predicted"/>
<organism evidence="2 3">
    <name type="scientific">Thiorhodococcus mannitoliphagus</name>
    <dbReference type="NCBI Taxonomy" id="329406"/>
    <lineage>
        <taxon>Bacteria</taxon>
        <taxon>Pseudomonadati</taxon>
        <taxon>Pseudomonadota</taxon>
        <taxon>Gammaproteobacteria</taxon>
        <taxon>Chromatiales</taxon>
        <taxon>Chromatiaceae</taxon>
        <taxon>Thiorhodococcus</taxon>
    </lineage>
</organism>
<dbReference type="InterPro" id="IPR051604">
    <property type="entry name" value="Ergot_Alk_Oxidoreductase"/>
</dbReference>
<dbReference type="RefSeq" id="WP_164654054.1">
    <property type="nucleotide sequence ID" value="NZ_JAAIJR010000040.1"/>
</dbReference>
<sequence>MTPHTTAAQTGTTVVIGAGSKTGRRVSERLMAAGMRLRPASRSTATGFDWEDPGTWDTALTGVAAVYITYHPDLALPGAADTIGAFADLAVARGVRRLILLSGRGEAGARAAERRVQTSGADWTILRCASFNQNFEDLLREAVRHGVLAMPGGQTLEPFVDAEDIADVVYAALTDDRHLGQLYELTGPRLMTLADVATELSAAVGRAVGYAPVTPAGFAQALTAQGLPGDLSDSIAQLVAEVLDGRNAYLSDGVQRALGRPPRDFRDYARATAAAGVWDRDEVAA</sequence>
<accession>A0A6P1DSA5</accession>
<reference evidence="2 3" key="2">
    <citation type="submission" date="2020-02" db="EMBL/GenBank/DDBJ databases">
        <title>Genome sequences of Thiorhodococcus mannitoliphagus and Thiorhodococcus minor, purple sulfur photosynthetic bacteria in the gammaproteobacterial family, Chromatiaceae.</title>
        <authorList>
            <person name="Aviles F.A."/>
            <person name="Meyer T.E."/>
            <person name="Kyndt J.A."/>
        </authorList>
    </citation>
    <scope>NUCLEOTIDE SEQUENCE [LARGE SCALE GENOMIC DNA]</scope>
    <source>
        <strain evidence="2 3">DSM 18266</strain>
    </source>
</reference>
<dbReference type="SUPFAM" id="SSF51735">
    <property type="entry name" value="NAD(P)-binding Rossmann-fold domains"/>
    <property type="match status" value="1"/>
</dbReference>
<comment type="caution">
    <text evidence="2">The sequence shown here is derived from an EMBL/GenBank/DDBJ whole genome shotgun (WGS) entry which is preliminary data.</text>
</comment>
<dbReference type="Pfam" id="PF13460">
    <property type="entry name" value="NAD_binding_10"/>
    <property type="match status" value="1"/>
</dbReference>
<feature type="domain" description="NAD(P)-binding" evidence="1">
    <location>
        <begin position="17"/>
        <end position="175"/>
    </location>
</feature>
<dbReference type="Gene3D" id="3.90.25.10">
    <property type="entry name" value="UDP-galactose 4-epimerase, domain 1"/>
    <property type="match status" value="1"/>
</dbReference>
<dbReference type="Proteomes" id="UP000471640">
    <property type="component" value="Unassembled WGS sequence"/>
</dbReference>
<evidence type="ECO:0000259" key="1">
    <source>
        <dbReference type="Pfam" id="PF13460"/>
    </source>
</evidence>